<protein>
    <recommendedName>
        <fullName evidence="2">Acrosin-binding protein</fullName>
    </recommendedName>
    <alternativeName>
        <fullName evidence="6">Acrosin-binding protein, 60 kDa form</fullName>
    </alternativeName>
    <alternativeName>
        <fullName evidence="7">Proacrosin-binding protein sp32</fullName>
    </alternativeName>
</protein>
<feature type="region of interest" description="Disordered" evidence="9">
    <location>
        <begin position="147"/>
        <end position="170"/>
    </location>
</feature>
<reference evidence="11 12" key="1">
    <citation type="submission" date="2019-09" db="EMBL/GenBank/DDBJ databases">
        <title>Bird 10,000 Genomes (B10K) Project - Family phase.</title>
        <authorList>
            <person name="Zhang G."/>
        </authorList>
    </citation>
    <scope>NUCLEOTIDE SEQUENCE [LARGE SCALE GENOMIC DNA]</scope>
    <source>
        <strain evidence="11">B10K-DU-002-47</strain>
        <tissue evidence="11">Muscle</tissue>
    </source>
</reference>
<feature type="non-terminal residue" evidence="11">
    <location>
        <position position="1"/>
    </location>
</feature>
<comment type="function">
    <text evidence="8">Acrosomal protein that maintains proacrosin (pro-ACR) as an enzymatically inactive zymogen in the acrosome. Involved also in the acrosome formation.</text>
</comment>
<proteinExistence type="predicted"/>
<evidence type="ECO:0000256" key="10">
    <source>
        <dbReference type="SAM" id="SignalP"/>
    </source>
</evidence>
<sequence>RGRLNHSLSSPSGLVTLVMSSVAAPLPPAPGSPLSNREYQLFFAGLQPPWKADAACRVRQVNGCLSPEVLWLDQKENHGRVPEGPVCSDLPEAPWFQTFCQFTQYRCFKRQFYAKKLLPRKLPSATPGMPRSQQHGGLPGTQLTLLVSAHPTPSPSSPGSPAQAEQPWEQRLQSSVWQLIRVALSLDKSSSTRDSSPDASTKSKPGNTSGSSEKEVSHSPRGSKPNHNFATMRPESLMAEMGNRGRGGNRCDRGYSRISPEDGTTLALFPGCVSRNYDGDAGFSGLHGPIIWSIDPNLLALKNSEAVIILCYAMLEGNCLSSVVTRAWKELEERVLGFGDSVCDSLGRRHMDLCPDCAFCSLKREQCQNIENLRRVHCKTGSFKTYINPQISAQYQAASNKTSSPETSEYYGIEIFRGLRMEYWCSQLAIHGCEDPRVALWLKAEYAAFQDGVNPRQICDTSGVQHPSYCAFKSHQCLQQSLYNQKVSRRICHRNEMYRVLSQKEGEEEVQLWHERFLSLTGG</sequence>
<evidence type="ECO:0000256" key="1">
    <source>
        <dbReference type="ARBA" id="ARBA00004218"/>
    </source>
</evidence>
<evidence type="ECO:0000256" key="5">
    <source>
        <dbReference type="ARBA" id="ARBA00023329"/>
    </source>
</evidence>
<dbReference type="Proteomes" id="UP000565698">
    <property type="component" value="Unassembled WGS sequence"/>
</dbReference>
<dbReference type="GO" id="GO:0005634">
    <property type="term" value="C:nucleus"/>
    <property type="evidence" value="ECO:0007669"/>
    <property type="project" value="TreeGrafter"/>
</dbReference>
<dbReference type="AlphaFoldDB" id="A0A7L1X7Q5"/>
<evidence type="ECO:0000256" key="9">
    <source>
        <dbReference type="SAM" id="MobiDB-lite"/>
    </source>
</evidence>
<evidence type="ECO:0000256" key="7">
    <source>
        <dbReference type="ARBA" id="ARBA00033453"/>
    </source>
</evidence>
<keyword evidence="12" id="KW-1185">Reference proteome</keyword>
<dbReference type="OrthoDB" id="9009946at2759"/>
<feature type="compositionally biased region" description="Polar residues" evidence="9">
    <location>
        <begin position="202"/>
        <end position="211"/>
    </location>
</feature>
<evidence type="ECO:0000256" key="8">
    <source>
        <dbReference type="ARBA" id="ARBA00045517"/>
    </source>
</evidence>
<evidence type="ECO:0000256" key="2">
    <source>
        <dbReference type="ARBA" id="ARBA00018940"/>
    </source>
</evidence>
<dbReference type="GO" id="GO:0001669">
    <property type="term" value="C:acrosomal vesicle"/>
    <property type="evidence" value="ECO:0007669"/>
    <property type="project" value="UniProtKB-SubCell"/>
</dbReference>
<keyword evidence="4 10" id="KW-0732">Signal</keyword>
<evidence type="ECO:0000313" key="11">
    <source>
        <dbReference type="EMBL" id="NXP05054.1"/>
    </source>
</evidence>
<comment type="subcellular location">
    <subcellularLocation>
        <location evidence="1">Cytoplasmic vesicle</location>
        <location evidence="1">Secretory vesicle</location>
        <location evidence="1">Acrosome</location>
    </subcellularLocation>
</comment>
<comment type="caution">
    <text evidence="11">The sequence shown here is derived from an EMBL/GenBank/DDBJ whole genome shotgun (WGS) entry which is preliminary data.</text>
</comment>
<evidence type="ECO:0000256" key="4">
    <source>
        <dbReference type="ARBA" id="ARBA00022729"/>
    </source>
</evidence>
<dbReference type="InterPro" id="IPR009865">
    <property type="entry name" value="Proacrosin-bd"/>
</dbReference>
<dbReference type="EMBL" id="VXBW01001798">
    <property type="protein sequence ID" value="NXP05054.1"/>
    <property type="molecule type" value="Genomic_DNA"/>
</dbReference>
<evidence type="ECO:0000256" key="6">
    <source>
        <dbReference type="ARBA" id="ARBA00032734"/>
    </source>
</evidence>
<organism evidence="11 12">
    <name type="scientific">Thinocorus orbignyianus</name>
    <dbReference type="NCBI Taxonomy" id="161742"/>
    <lineage>
        <taxon>Eukaryota</taxon>
        <taxon>Metazoa</taxon>
        <taxon>Chordata</taxon>
        <taxon>Craniata</taxon>
        <taxon>Vertebrata</taxon>
        <taxon>Euteleostomi</taxon>
        <taxon>Archelosauria</taxon>
        <taxon>Archosauria</taxon>
        <taxon>Dinosauria</taxon>
        <taxon>Saurischia</taxon>
        <taxon>Theropoda</taxon>
        <taxon>Coelurosauria</taxon>
        <taxon>Aves</taxon>
        <taxon>Neognathae</taxon>
        <taxon>Neoaves</taxon>
        <taxon>Aequornithes</taxon>
        <taxon>Ciconiiformes</taxon>
        <taxon>Thinocoridae</taxon>
        <taxon>Thinocorus</taxon>
    </lineage>
</organism>
<feature type="region of interest" description="Disordered" evidence="9">
    <location>
        <begin position="187"/>
        <end position="234"/>
    </location>
</feature>
<keyword evidence="3" id="KW-0597">Phosphoprotein</keyword>
<dbReference type="Pfam" id="PF07222">
    <property type="entry name" value="PBP_sp32"/>
    <property type="match status" value="1"/>
</dbReference>
<name>A0A7L1X7Q5_9AVES</name>
<feature type="signal peptide" evidence="10">
    <location>
        <begin position="1"/>
        <end position="23"/>
    </location>
</feature>
<feature type="non-terminal residue" evidence="11">
    <location>
        <position position="523"/>
    </location>
</feature>
<feature type="chain" id="PRO_5029634457" description="Acrosin-binding protein" evidence="10">
    <location>
        <begin position="24"/>
        <end position="523"/>
    </location>
</feature>
<feature type="compositionally biased region" description="Low complexity" evidence="9">
    <location>
        <begin position="187"/>
        <end position="200"/>
    </location>
</feature>
<dbReference type="PANTHER" id="PTHR21362">
    <property type="entry name" value="ACROSIN-BINDING PROTEIN"/>
    <property type="match status" value="1"/>
</dbReference>
<evidence type="ECO:0000256" key="3">
    <source>
        <dbReference type="ARBA" id="ARBA00022553"/>
    </source>
</evidence>
<accession>A0A7L1X7Q5</accession>
<evidence type="ECO:0000313" key="12">
    <source>
        <dbReference type="Proteomes" id="UP000565698"/>
    </source>
</evidence>
<dbReference type="PANTHER" id="PTHR21362:SF1">
    <property type="entry name" value="ACROSIN-BINDING PROTEIN"/>
    <property type="match status" value="1"/>
</dbReference>
<keyword evidence="5" id="KW-0968">Cytoplasmic vesicle</keyword>
<gene>
    <name evidence="11" type="primary">Acrbp_0</name>
    <name evidence="11" type="ORF">THIORB_R05848</name>
</gene>